<proteinExistence type="predicted"/>
<protein>
    <submittedName>
        <fullName evidence="2">Uncharacterized protein</fullName>
    </submittedName>
</protein>
<gene>
    <name evidence="2" type="ORF">GCM10014715_64390</name>
</gene>
<feature type="compositionally biased region" description="Gly residues" evidence="1">
    <location>
        <begin position="30"/>
        <end position="40"/>
    </location>
</feature>
<comment type="caution">
    <text evidence="2">The sequence shown here is derived from an EMBL/GenBank/DDBJ whole genome shotgun (WGS) entry which is preliminary data.</text>
</comment>
<evidence type="ECO:0000313" key="2">
    <source>
        <dbReference type="EMBL" id="GHE99292.1"/>
    </source>
</evidence>
<evidence type="ECO:0000256" key="1">
    <source>
        <dbReference type="SAM" id="MobiDB-lite"/>
    </source>
</evidence>
<organism evidence="2 3">
    <name type="scientific">Streptomyces spiralis</name>
    <dbReference type="NCBI Taxonomy" id="66376"/>
    <lineage>
        <taxon>Bacteria</taxon>
        <taxon>Bacillati</taxon>
        <taxon>Actinomycetota</taxon>
        <taxon>Actinomycetes</taxon>
        <taxon>Kitasatosporales</taxon>
        <taxon>Streptomycetaceae</taxon>
        <taxon>Streptomyces</taxon>
    </lineage>
</organism>
<evidence type="ECO:0000313" key="3">
    <source>
        <dbReference type="Proteomes" id="UP000641386"/>
    </source>
</evidence>
<name>A0A919AF43_9ACTN</name>
<dbReference type="EMBL" id="BNBC01000038">
    <property type="protein sequence ID" value="GHE99292.1"/>
    <property type="molecule type" value="Genomic_DNA"/>
</dbReference>
<keyword evidence="3" id="KW-1185">Reference proteome</keyword>
<dbReference type="Proteomes" id="UP000641386">
    <property type="component" value="Unassembled WGS sequence"/>
</dbReference>
<accession>A0A919AF43</accession>
<sequence length="84" mass="9013">MHGTSHRSLIRPDRRDTPYRASRSHPPAGKYGGRGGAGAEGRGEREPRVSAKHTALNGPLADDVNAFAEHPDEGRGGPVYADRQ</sequence>
<dbReference type="AlphaFoldDB" id="A0A919AF43"/>
<feature type="region of interest" description="Disordered" evidence="1">
    <location>
        <begin position="1"/>
        <end position="84"/>
    </location>
</feature>
<reference evidence="2" key="2">
    <citation type="submission" date="2020-09" db="EMBL/GenBank/DDBJ databases">
        <authorList>
            <person name="Sun Q."/>
            <person name="Ohkuma M."/>
        </authorList>
    </citation>
    <scope>NUCLEOTIDE SEQUENCE</scope>
    <source>
        <strain evidence="2">JCM 3302</strain>
    </source>
</reference>
<reference evidence="2" key="1">
    <citation type="journal article" date="2014" name="Int. J. Syst. Evol. Microbiol.">
        <title>Complete genome sequence of Corynebacterium casei LMG S-19264T (=DSM 44701T), isolated from a smear-ripened cheese.</title>
        <authorList>
            <consortium name="US DOE Joint Genome Institute (JGI-PGF)"/>
            <person name="Walter F."/>
            <person name="Albersmeier A."/>
            <person name="Kalinowski J."/>
            <person name="Ruckert C."/>
        </authorList>
    </citation>
    <scope>NUCLEOTIDE SEQUENCE</scope>
    <source>
        <strain evidence="2">JCM 3302</strain>
    </source>
</reference>